<dbReference type="InterPro" id="IPR003961">
    <property type="entry name" value="FN3_dom"/>
</dbReference>
<evidence type="ECO:0000256" key="1">
    <source>
        <dbReference type="ARBA" id="ARBA00023157"/>
    </source>
</evidence>
<dbReference type="PROSITE" id="PS50853">
    <property type="entry name" value="FN3"/>
    <property type="match status" value="1"/>
</dbReference>
<dbReference type="Gene3D" id="2.60.40.10">
    <property type="entry name" value="Immunoglobulins"/>
    <property type="match status" value="2"/>
</dbReference>
<dbReference type="WBParaSite" id="TCNE_0001808301-mRNA-1">
    <property type="protein sequence ID" value="TCNE_0001808301-mRNA-1"/>
    <property type="gene ID" value="TCNE_0001808301"/>
</dbReference>
<dbReference type="Proteomes" id="UP000050794">
    <property type="component" value="Unassembled WGS sequence"/>
</dbReference>
<protein>
    <submittedName>
        <fullName evidence="6">Fibronectin type-III domain-containing protein</fullName>
    </submittedName>
</protein>
<dbReference type="EMBL" id="UYWY01025102">
    <property type="protein sequence ID" value="VDM49400.1"/>
    <property type="molecule type" value="Genomic_DNA"/>
</dbReference>
<proteinExistence type="predicted"/>
<dbReference type="SUPFAM" id="SSF49265">
    <property type="entry name" value="Fibronectin type III"/>
    <property type="match status" value="1"/>
</dbReference>
<evidence type="ECO:0000313" key="4">
    <source>
        <dbReference type="EMBL" id="VDM49400.1"/>
    </source>
</evidence>
<dbReference type="InterPro" id="IPR013783">
    <property type="entry name" value="Ig-like_fold"/>
</dbReference>
<dbReference type="Pfam" id="PF00041">
    <property type="entry name" value="fn3"/>
    <property type="match status" value="1"/>
</dbReference>
<feature type="domain" description="Fibronectin type-III" evidence="3">
    <location>
        <begin position="1"/>
        <end position="45"/>
    </location>
</feature>
<gene>
    <name evidence="4" type="ORF">TCNE_LOCUS18079</name>
</gene>
<reference evidence="6" key="1">
    <citation type="submission" date="2016-06" db="UniProtKB">
        <authorList>
            <consortium name="WormBaseParasite"/>
        </authorList>
    </citation>
    <scope>IDENTIFICATION</scope>
</reference>
<name>A0A183VBF9_TOXCA</name>
<dbReference type="CDD" id="cd00063">
    <property type="entry name" value="FN3"/>
    <property type="match status" value="2"/>
</dbReference>
<dbReference type="AlphaFoldDB" id="A0A183VBF9"/>
<dbReference type="GO" id="GO:0016020">
    <property type="term" value="C:membrane"/>
    <property type="evidence" value="ECO:0007669"/>
    <property type="project" value="UniProtKB-SubCell"/>
</dbReference>
<sequence length="230" mass="26199">MEFQKTHTLITDLEPNTEYSFRVNAFNRHGDGEFSASKKILTGGLRECKFVVCFATPSEPITQSVTLLNDEAPLRARVEWKPPKATYNLPVNKYVIWYKPQEHIAHRRVEVPGTQHYVELDDLKELVSRIFFVWRKINSQTFVSHSYRRGHGYLKKIIAMMGRLYEISVAAENDDGLSANATESLTTPVGIPEAESLNVRYEISDGQRRIRGGAGTTVSSNCKSEERVYQ</sequence>
<keyword evidence="5" id="KW-1185">Reference proteome</keyword>
<dbReference type="PANTHER" id="PTHR44170:SF6">
    <property type="entry name" value="CONTACTIN"/>
    <property type="match status" value="1"/>
</dbReference>
<dbReference type="PANTHER" id="PTHR44170">
    <property type="entry name" value="PROTEIN SIDEKICK"/>
    <property type="match status" value="1"/>
</dbReference>
<evidence type="ECO:0000313" key="5">
    <source>
        <dbReference type="Proteomes" id="UP000050794"/>
    </source>
</evidence>
<reference evidence="4 5" key="2">
    <citation type="submission" date="2018-11" db="EMBL/GenBank/DDBJ databases">
        <authorList>
            <consortium name="Pathogen Informatics"/>
        </authorList>
    </citation>
    <scope>NUCLEOTIDE SEQUENCE [LARGE SCALE GENOMIC DNA]</scope>
</reference>
<accession>A0A183VBF9</accession>
<evidence type="ECO:0000259" key="3">
    <source>
        <dbReference type="PROSITE" id="PS50853"/>
    </source>
</evidence>
<evidence type="ECO:0000313" key="6">
    <source>
        <dbReference type="WBParaSite" id="TCNE_0001808301-mRNA-1"/>
    </source>
</evidence>
<keyword evidence="1" id="KW-1015">Disulfide bond</keyword>
<evidence type="ECO:0000256" key="2">
    <source>
        <dbReference type="SAM" id="MobiDB-lite"/>
    </source>
</evidence>
<feature type="region of interest" description="Disordered" evidence="2">
    <location>
        <begin position="210"/>
        <end position="230"/>
    </location>
</feature>
<dbReference type="InterPro" id="IPR036116">
    <property type="entry name" value="FN3_sf"/>
</dbReference>
<dbReference type="GO" id="GO:0098609">
    <property type="term" value="P:cell-cell adhesion"/>
    <property type="evidence" value="ECO:0007669"/>
    <property type="project" value="TreeGrafter"/>
</dbReference>
<organism evidence="5 6">
    <name type="scientific">Toxocara canis</name>
    <name type="common">Canine roundworm</name>
    <dbReference type="NCBI Taxonomy" id="6265"/>
    <lineage>
        <taxon>Eukaryota</taxon>
        <taxon>Metazoa</taxon>
        <taxon>Ecdysozoa</taxon>
        <taxon>Nematoda</taxon>
        <taxon>Chromadorea</taxon>
        <taxon>Rhabditida</taxon>
        <taxon>Spirurina</taxon>
        <taxon>Ascaridomorpha</taxon>
        <taxon>Ascaridoidea</taxon>
        <taxon>Toxocaridae</taxon>
        <taxon>Toxocara</taxon>
    </lineage>
</organism>